<dbReference type="PATRIC" id="fig|1288963.3.peg.471"/>
<proteinExistence type="predicted"/>
<evidence type="ECO:0000313" key="3">
    <source>
        <dbReference type="EMBL" id="EON79056.1"/>
    </source>
</evidence>
<sequence length="492" mass="53628">MTFQIGIVGIYHESNTFLGNSTEWEDFEGGHLLTGNHIIEEYRNAYHEIGGVVEVLSKEADVDLIPIFYAEATPGGKISTRASGKLLRNLEDYLVKAGHLDGLMVLPHGAAVSEDYPDFDGKWLRLVRELVGENVPIVGTIDPHCNLSDEMAAAVNALIAYKTNPHIDQRQTGRDAALLLLGMLRGEHRPVMVAVQTQVAISIEMQHTGSEPCLSLYRLAEEIATQPRVLAVSIVLGFPYADVYEMGSSIIVVTDDDTPQAARLAGRLKSYLETHHGVFSGKKIGLRELPVLVSKADKPLLLLDMGDNVGGGSPGDSTFLLDFLEECDFGKGFMCIYDPEVVDLFSQVCAGDSLSVQIGGKTDRLHGNPVSVTAELRAMVDGKFSEFAPRHGGQVSFDMGLTAIVHTNKNNTIMLTSRRIVPFSLQQLLSFGLDPCSYQLIVAKGVHAPLAAYMTVCKDLIRVNTPGITTADVASLCFTKRRKPLFPFEQIS</sequence>
<protein>
    <recommendedName>
        <fullName evidence="5">MlrC</fullName>
    </recommendedName>
</protein>
<dbReference type="EMBL" id="AQHR01000020">
    <property type="protein sequence ID" value="EON79056.1"/>
    <property type="molecule type" value="Genomic_DNA"/>
</dbReference>
<dbReference type="OrthoDB" id="9815420at2"/>
<feature type="domain" description="Microcystin LR degradation protein MlrC N-terminal" evidence="2">
    <location>
        <begin position="5"/>
        <end position="282"/>
    </location>
</feature>
<reference evidence="3 4" key="1">
    <citation type="submission" date="2013-02" db="EMBL/GenBank/DDBJ databases">
        <title>A novel strain isolated from Lonar lake, Maharashtra, India.</title>
        <authorList>
            <person name="Singh A."/>
        </authorList>
    </citation>
    <scope>NUCLEOTIDE SEQUENCE [LARGE SCALE GENOMIC DNA]</scope>
    <source>
        <strain evidence="3 4">AK24</strain>
    </source>
</reference>
<dbReference type="Proteomes" id="UP000013909">
    <property type="component" value="Unassembled WGS sequence"/>
</dbReference>
<organism evidence="3 4">
    <name type="scientific">Lunatimonas lonarensis</name>
    <dbReference type="NCBI Taxonomy" id="1232681"/>
    <lineage>
        <taxon>Bacteria</taxon>
        <taxon>Pseudomonadati</taxon>
        <taxon>Bacteroidota</taxon>
        <taxon>Cytophagia</taxon>
        <taxon>Cytophagales</taxon>
        <taxon>Cyclobacteriaceae</taxon>
    </lineage>
</organism>
<dbReference type="RefSeq" id="WP_010852622.1">
    <property type="nucleotide sequence ID" value="NZ_AQHR01000020.1"/>
</dbReference>
<keyword evidence="4" id="KW-1185">Reference proteome</keyword>
<dbReference type="STRING" id="1232681.ADIS_0473"/>
<name>R7ZY30_9BACT</name>
<dbReference type="AlphaFoldDB" id="R7ZY30"/>
<feature type="domain" description="Microcystin LR degradation protein MlrC C-terminal" evidence="1">
    <location>
        <begin position="302"/>
        <end position="479"/>
    </location>
</feature>
<dbReference type="InterPro" id="IPR010799">
    <property type="entry name" value="MlrC_C"/>
</dbReference>
<dbReference type="InterPro" id="IPR015995">
    <property type="entry name" value="MlrC_N"/>
</dbReference>
<evidence type="ECO:0000259" key="1">
    <source>
        <dbReference type="Pfam" id="PF07171"/>
    </source>
</evidence>
<evidence type="ECO:0000313" key="4">
    <source>
        <dbReference type="Proteomes" id="UP000013909"/>
    </source>
</evidence>
<gene>
    <name evidence="3" type="ORF">ADIS_0473</name>
</gene>
<evidence type="ECO:0008006" key="5">
    <source>
        <dbReference type="Google" id="ProtNLM"/>
    </source>
</evidence>
<dbReference type="Pfam" id="PF07171">
    <property type="entry name" value="MlrC_C"/>
    <property type="match status" value="1"/>
</dbReference>
<accession>R7ZY30</accession>
<evidence type="ECO:0000259" key="2">
    <source>
        <dbReference type="Pfam" id="PF07364"/>
    </source>
</evidence>
<comment type="caution">
    <text evidence="3">The sequence shown here is derived from an EMBL/GenBank/DDBJ whole genome shotgun (WGS) entry which is preliminary data.</text>
</comment>
<dbReference type="Pfam" id="PF07364">
    <property type="entry name" value="DUF1485"/>
    <property type="match status" value="1"/>
</dbReference>